<sequence length="178" mass="18478">MSRLNSVSIDAAPAAAQALFGQIKQAMGKVPNAYATIGALSPAALGLMLSGDAALGKGTLTKAEIEAIRVAISSDNGCDYCVAAHSLVGKMAGLKPEELSQLRNGGATGDERRDALVRFVRVVSGSRGTVPAEVVQQVLAAGFSEPQVIEALLTVSLITFTNLVNRVNDTTLDFPRPQ</sequence>
<keyword evidence="2" id="KW-0560">Oxidoreductase</keyword>
<dbReference type="Proteomes" id="UP000249633">
    <property type="component" value="Unassembled WGS sequence"/>
</dbReference>
<comment type="caution">
    <text evidence="2">The sequence shown here is derived from an EMBL/GenBank/DDBJ whole genome shotgun (WGS) entry which is preliminary data.</text>
</comment>
<dbReference type="InterPro" id="IPR029032">
    <property type="entry name" value="AhpD-like"/>
</dbReference>
<dbReference type="Pfam" id="PF02627">
    <property type="entry name" value="CMD"/>
    <property type="match status" value="1"/>
</dbReference>
<dbReference type="EMBL" id="QFOD01000012">
    <property type="protein sequence ID" value="PZP30946.1"/>
    <property type="molecule type" value="Genomic_DNA"/>
</dbReference>
<name>A0A2W5FDX4_9BURK</name>
<organism evidence="2 3">
    <name type="scientific">Roseateles depolymerans</name>
    <dbReference type="NCBI Taxonomy" id="76731"/>
    <lineage>
        <taxon>Bacteria</taxon>
        <taxon>Pseudomonadati</taxon>
        <taxon>Pseudomonadota</taxon>
        <taxon>Betaproteobacteria</taxon>
        <taxon>Burkholderiales</taxon>
        <taxon>Sphaerotilaceae</taxon>
        <taxon>Roseateles</taxon>
    </lineage>
</organism>
<gene>
    <name evidence="2" type="ORF">DI603_13505</name>
</gene>
<proteinExistence type="predicted"/>
<reference evidence="2 3" key="1">
    <citation type="submission" date="2017-08" db="EMBL/GenBank/DDBJ databases">
        <title>Infants hospitalized years apart are colonized by the same room-sourced microbial strains.</title>
        <authorList>
            <person name="Brooks B."/>
            <person name="Olm M.R."/>
            <person name="Firek B.A."/>
            <person name="Baker R."/>
            <person name="Thomas B.C."/>
            <person name="Morowitz M.J."/>
            <person name="Banfield J.F."/>
        </authorList>
    </citation>
    <scope>NUCLEOTIDE SEQUENCE [LARGE SCALE GENOMIC DNA]</scope>
    <source>
        <strain evidence="2">S2_012_000_R2_81</strain>
    </source>
</reference>
<dbReference type="NCBIfam" id="TIGR00778">
    <property type="entry name" value="ahpD_dom"/>
    <property type="match status" value="1"/>
</dbReference>
<evidence type="ECO:0000259" key="1">
    <source>
        <dbReference type="Pfam" id="PF02627"/>
    </source>
</evidence>
<dbReference type="Gene3D" id="1.20.1290.10">
    <property type="entry name" value="AhpD-like"/>
    <property type="match status" value="1"/>
</dbReference>
<dbReference type="PANTHER" id="PTHR35446">
    <property type="entry name" value="SI:CH211-175M2.5"/>
    <property type="match status" value="1"/>
</dbReference>
<feature type="domain" description="Carboxymuconolactone decarboxylase-like" evidence="1">
    <location>
        <begin position="51"/>
        <end position="104"/>
    </location>
</feature>
<dbReference type="PANTHER" id="PTHR35446:SF3">
    <property type="entry name" value="CMD DOMAIN-CONTAINING PROTEIN"/>
    <property type="match status" value="1"/>
</dbReference>
<dbReference type="GO" id="GO:0051920">
    <property type="term" value="F:peroxiredoxin activity"/>
    <property type="evidence" value="ECO:0007669"/>
    <property type="project" value="InterPro"/>
</dbReference>
<keyword evidence="2" id="KW-0575">Peroxidase</keyword>
<evidence type="ECO:0000313" key="2">
    <source>
        <dbReference type="EMBL" id="PZP30946.1"/>
    </source>
</evidence>
<accession>A0A2W5FDX4</accession>
<dbReference type="InterPro" id="IPR003779">
    <property type="entry name" value="CMD-like"/>
</dbReference>
<protein>
    <submittedName>
        <fullName evidence="2">Alkylhydroperoxidase</fullName>
    </submittedName>
</protein>
<evidence type="ECO:0000313" key="3">
    <source>
        <dbReference type="Proteomes" id="UP000249633"/>
    </source>
</evidence>
<dbReference type="AlphaFoldDB" id="A0A2W5FDX4"/>
<dbReference type="InterPro" id="IPR004675">
    <property type="entry name" value="AhpD_core"/>
</dbReference>
<dbReference type="SUPFAM" id="SSF69118">
    <property type="entry name" value="AhpD-like"/>
    <property type="match status" value="1"/>
</dbReference>